<dbReference type="EMBL" id="MTJN01000002">
    <property type="protein sequence ID" value="OOV08148.1"/>
    <property type="molecule type" value="Genomic_DNA"/>
</dbReference>
<dbReference type="STRING" id="28066.RF819_16745"/>
<evidence type="ECO:0000313" key="1">
    <source>
        <dbReference type="EMBL" id="OOV08148.1"/>
    </source>
</evidence>
<gene>
    <name evidence="1" type="ORF">RF819_16745</name>
</gene>
<accession>A0A1T1AW11</accession>
<comment type="caution">
    <text evidence="1">The sequence shown here is derived from an EMBL/GenBank/DDBJ whole genome shotgun (WGS) entry which is preliminary data.</text>
</comment>
<organism evidence="1 2">
    <name type="scientific">Rhodoferax fermentans</name>
    <dbReference type="NCBI Taxonomy" id="28066"/>
    <lineage>
        <taxon>Bacteria</taxon>
        <taxon>Pseudomonadati</taxon>
        <taxon>Pseudomonadota</taxon>
        <taxon>Betaproteobacteria</taxon>
        <taxon>Burkholderiales</taxon>
        <taxon>Comamonadaceae</taxon>
        <taxon>Rhodoferax</taxon>
    </lineage>
</organism>
<evidence type="ECO:0000313" key="2">
    <source>
        <dbReference type="Proteomes" id="UP000190750"/>
    </source>
</evidence>
<dbReference type="AlphaFoldDB" id="A0A1T1AW11"/>
<keyword evidence="2" id="KW-1185">Reference proteome</keyword>
<protein>
    <submittedName>
        <fullName evidence="1">Uncharacterized protein</fullName>
    </submittedName>
</protein>
<sequence>MADLSRCKDDTMLHSFDVRDTALWEWCGQMFCVLSLAGVSGAQGHCQCCFVPNLAWIICK</sequence>
<reference evidence="1 2" key="1">
    <citation type="submission" date="2017-01" db="EMBL/GenBank/DDBJ databases">
        <title>Genome sequencing of Rhodoferax fermentans JCM 7819.</title>
        <authorList>
            <person name="Kim Y.J."/>
            <person name="Farh M.E.-A."/>
            <person name="Yang D.-C."/>
        </authorList>
    </citation>
    <scope>NUCLEOTIDE SEQUENCE [LARGE SCALE GENOMIC DNA]</scope>
    <source>
        <strain evidence="1 2">JCM 7819</strain>
    </source>
</reference>
<proteinExistence type="predicted"/>
<dbReference type="Proteomes" id="UP000190750">
    <property type="component" value="Unassembled WGS sequence"/>
</dbReference>
<name>A0A1T1AW11_RHOFE</name>